<dbReference type="RefSeq" id="WP_072343909.1">
    <property type="nucleotide sequence ID" value="NZ_FPKU01000002.1"/>
</dbReference>
<name>A0A1K2HZH9_9HYPH</name>
<dbReference type="Pfam" id="PF07171">
    <property type="entry name" value="MlrC_C"/>
    <property type="match status" value="1"/>
</dbReference>
<dbReference type="GO" id="GO:0006508">
    <property type="term" value="P:proteolysis"/>
    <property type="evidence" value="ECO:0007669"/>
    <property type="project" value="UniProtKB-KW"/>
</dbReference>
<reference evidence="4 5" key="1">
    <citation type="submission" date="2016-11" db="EMBL/GenBank/DDBJ databases">
        <authorList>
            <person name="Jaros S."/>
            <person name="Januszkiewicz K."/>
            <person name="Wedrychowicz H."/>
        </authorList>
    </citation>
    <scope>NUCLEOTIDE SEQUENCE [LARGE SCALE GENOMIC DNA]</scope>
    <source>
        <strain evidence="4 5">ATCC 23634</strain>
    </source>
</reference>
<keyword evidence="5" id="KW-1185">Reference proteome</keyword>
<feature type="domain" description="Microcystin LR degradation protein MlrC N-terminal" evidence="3">
    <location>
        <begin position="2"/>
        <end position="287"/>
    </location>
</feature>
<feature type="domain" description="Microcystin LR degradation protein MlrC C-terminal" evidence="2">
    <location>
        <begin position="297"/>
        <end position="470"/>
    </location>
</feature>
<proteinExistence type="inferred from homology"/>
<evidence type="ECO:0000259" key="2">
    <source>
        <dbReference type="Pfam" id="PF07171"/>
    </source>
</evidence>
<dbReference type="GO" id="GO:0046872">
    <property type="term" value="F:metal ion binding"/>
    <property type="evidence" value="ECO:0007669"/>
    <property type="project" value="UniProtKB-KW"/>
</dbReference>
<dbReference type="GO" id="GO:0008237">
    <property type="term" value="F:metallopeptidase activity"/>
    <property type="evidence" value="ECO:0007669"/>
    <property type="project" value="UniProtKB-KW"/>
</dbReference>
<dbReference type="PIRSF" id="PIRSF012702">
    <property type="entry name" value="UCP012702"/>
    <property type="match status" value="1"/>
</dbReference>
<evidence type="ECO:0000256" key="1">
    <source>
        <dbReference type="PIRNR" id="PIRNR012702"/>
    </source>
</evidence>
<protein>
    <recommendedName>
        <fullName evidence="1">Microcystinase C</fullName>
        <shortName evidence="1">MlrC</shortName>
    </recommendedName>
</protein>
<dbReference type="Pfam" id="PF07364">
    <property type="entry name" value="DUF1485"/>
    <property type="match status" value="1"/>
</dbReference>
<keyword evidence="1" id="KW-0479">Metal-binding</keyword>
<evidence type="ECO:0000313" key="5">
    <source>
        <dbReference type="Proteomes" id="UP000183447"/>
    </source>
</evidence>
<dbReference type="EMBL" id="FPKU01000002">
    <property type="protein sequence ID" value="SFZ85549.1"/>
    <property type="molecule type" value="Genomic_DNA"/>
</dbReference>
<dbReference type="STRING" id="665118.SAMN02983003_2714"/>
<evidence type="ECO:0000313" key="4">
    <source>
        <dbReference type="EMBL" id="SFZ85549.1"/>
    </source>
</evidence>
<dbReference type="InterPro" id="IPR009197">
    <property type="entry name" value="MlrC"/>
</dbReference>
<keyword evidence="1" id="KW-0378">Hydrolase</keyword>
<comment type="similarity">
    <text evidence="1">Belongs to the peptidase M81 family.</text>
</comment>
<comment type="function">
    <text evidence="1">Involved in peptidolytic degradation of cyclic heptapeptide hepatotoxin microcystin (MC).</text>
</comment>
<dbReference type="AlphaFoldDB" id="A0A1K2HZH9"/>
<dbReference type="OrthoDB" id="9782658at2"/>
<keyword evidence="1" id="KW-0482">Metalloprotease</keyword>
<accession>A0A1K2HZH9</accession>
<keyword evidence="1" id="KW-0645">Protease</keyword>
<dbReference type="InterPro" id="IPR010799">
    <property type="entry name" value="MlrC_C"/>
</dbReference>
<gene>
    <name evidence="4" type="ORF">SAMN02983003_2714</name>
</gene>
<comment type="cofactor">
    <cofactor evidence="1">
        <name>Zn(2+)</name>
        <dbReference type="ChEBI" id="CHEBI:29105"/>
    </cofactor>
    <text evidence="1">Binds 1 zinc ion per subunit.</text>
</comment>
<organism evidence="4 5">
    <name type="scientific">Devosia enhydra</name>
    <dbReference type="NCBI Taxonomy" id="665118"/>
    <lineage>
        <taxon>Bacteria</taxon>
        <taxon>Pseudomonadati</taxon>
        <taxon>Pseudomonadota</taxon>
        <taxon>Alphaproteobacteria</taxon>
        <taxon>Hyphomicrobiales</taxon>
        <taxon>Devosiaceae</taxon>
        <taxon>Devosia</taxon>
    </lineage>
</organism>
<sequence length="488" mass="52400">MRVFVASLATETNTFSPIRIDRRAFHDAFYAAPGEHPPTPTLCSAPFIAARRRAKTDGFTLIEGTATWAEPAGIVSREAYESLRDEILDQLSAALPLDIALFGLHGAMIAEGYEDCEGDLLARARAIVGPDTVIGVELDPHCHLTQAMIESSTLIVAFKEVPHSDFSERAEDLVDLCLRTARKQIVPHMAVLDCRAIANFLTSREPGRLLVDDIMAREGQGSVLGISIIHGFPAADMPDVGTKILVITDADPATGRALASELSDRVLGFGANRMPEMPGPEEAVARAVAAPRGPVILVDRWDNPGGGVAGDSTFLLHALMTHKHVPTAAGALWDPVAVEFCRAAGPGARLRLRFGGKAAETSGIPIDADVEVIAVTDDLVIPFQQSLVSLGAAASLRIGEFEVVLASKRAQTFHPDVFTRMGIDLRARKAVAIKSASHFYPAFAPIAAEIIYVNCGGPYPPDPRAIPYTRLRRPMAPMEPSTPVWMTE</sequence>
<evidence type="ECO:0000259" key="3">
    <source>
        <dbReference type="Pfam" id="PF07364"/>
    </source>
</evidence>
<dbReference type="InterPro" id="IPR015995">
    <property type="entry name" value="MlrC_N"/>
</dbReference>
<dbReference type="Proteomes" id="UP000183447">
    <property type="component" value="Unassembled WGS sequence"/>
</dbReference>